<name>A0AAP0S4F9_LIQFO</name>
<feature type="region of interest" description="Disordered" evidence="4">
    <location>
        <begin position="30"/>
        <end position="67"/>
    </location>
</feature>
<proteinExistence type="inferred from homology"/>
<dbReference type="GO" id="GO:0005737">
    <property type="term" value="C:cytoplasm"/>
    <property type="evidence" value="ECO:0007669"/>
    <property type="project" value="TreeGrafter"/>
</dbReference>
<reference evidence="7 8" key="1">
    <citation type="journal article" date="2024" name="Plant J.">
        <title>Genome sequences and population genomics reveal climatic adaptation and genomic divergence between two closely related sweetgum species.</title>
        <authorList>
            <person name="Xu W.Q."/>
            <person name="Ren C.Q."/>
            <person name="Zhang X.Y."/>
            <person name="Comes H.P."/>
            <person name="Liu X.H."/>
            <person name="Li Y.G."/>
            <person name="Kettle C.J."/>
            <person name="Jalonen R."/>
            <person name="Gaisberger H."/>
            <person name="Ma Y.Z."/>
            <person name="Qiu Y.X."/>
        </authorList>
    </citation>
    <scope>NUCLEOTIDE SEQUENCE [LARGE SCALE GENOMIC DNA]</scope>
    <source>
        <strain evidence="7">Hangzhou</strain>
    </source>
</reference>
<comment type="similarity">
    <text evidence="1">Belongs to the CACTIN family.</text>
</comment>
<evidence type="ECO:0000313" key="8">
    <source>
        <dbReference type="Proteomes" id="UP001415857"/>
    </source>
</evidence>
<dbReference type="PANTHER" id="PTHR21737">
    <property type="entry name" value="POLYGLUTAMINE BINDING PROTEIN 1/MARVEL MEMBRANE-ASSOCIATING DOMAIN CONTAINING 3"/>
    <property type="match status" value="1"/>
</dbReference>
<protein>
    <recommendedName>
        <fullName evidence="2">Splicing factor Cactin</fullName>
    </recommendedName>
</protein>
<dbReference type="Proteomes" id="UP001415857">
    <property type="component" value="Unassembled WGS sequence"/>
</dbReference>
<keyword evidence="8" id="KW-1185">Reference proteome</keyword>
<dbReference type="InterPro" id="IPR018816">
    <property type="entry name" value="Cactin_central"/>
</dbReference>
<evidence type="ECO:0000256" key="2">
    <source>
        <dbReference type="ARBA" id="ARBA00034534"/>
    </source>
</evidence>
<feature type="region of interest" description="Disordered" evidence="4">
    <location>
        <begin position="395"/>
        <end position="459"/>
    </location>
</feature>
<dbReference type="AlphaFoldDB" id="A0AAP0S4F9"/>
<feature type="coiled-coil region" evidence="3">
    <location>
        <begin position="138"/>
        <end position="182"/>
    </location>
</feature>
<dbReference type="Pfam" id="PF09732">
    <property type="entry name" value="CactinC_cactus"/>
    <property type="match status" value="1"/>
</dbReference>
<dbReference type="Pfam" id="PF10312">
    <property type="entry name" value="Cactin_mid"/>
    <property type="match status" value="1"/>
</dbReference>
<evidence type="ECO:0000256" key="1">
    <source>
        <dbReference type="ARBA" id="ARBA00006895"/>
    </source>
</evidence>
<dbReference type="InterPro" id="IPR019134">
    <property type="entry name" value="Cactin_C"/>
</dbReference>
<dbReference type="EMBL" id="JBBPBK010000002">
    <property type="protein sequence ID" value="KAK9289454.1"/>
    <property type="molecule type" value="Genomic_DNA"/>
</dbReference>
<evidence type="ECO:0000313" key="7">
    <source>
        <dbReference type="EMBL" id="KAK9289454.1"/>
    </source>
</evidence>
<sequence>MANMPRPPGPPSSEENGVVAAKAAAIAGAGVDAEASPGIGTIQDDSGGSEESDRGSKKKRSSRQITEEEIAEYLAKKAQKKALQVAKKLKAQTVSGYSNDSNPFGDSNLNEKFVWRKKIERDIAQGVPLDMFSAKAEKKRQRERMAEIEKVKKRREERAIEKAQHEEEMALLARERARAEFQDWEKKEEEFHFDQSKVRSEIRLREGRIKPIDILSKHLNGSDDFDIEINEPYMVFKGLTVKEMEELRDDIKMHLDLDRATPTHIEYWEALLVVCDWELAEAQKKDALDRARVRGEEPPAELLAEERGLHSSIEADVKNLLQGKTHSELEALQSQIESQMRSGTAKVVEYWEAVLKRLHIYKAKACLKEIHTKMLRKHLQRLEQPLEDEADIETDHGSKPIEEDSEHDVEDAQAFSPEPILNEETYEAKEEEEEEEEAGSFSPELLHGNENEEAIDPEEDRAILERKRMAVLEEQQRRIQEAMASKPSPSEDNLELKAMKAMGAIEEGDAVFGSGAEVNLDSQVYWWHDKYRPRKPKYFNRVHTGYEWNKYNQTHYDHDNPPPKIVQGYKFNIFYPDLVDKTKAPVYTIEKDGNSSETCIIRFHAGPPYEDIAFRIVNKEWEYSHKKGFKCTFERGILHVYFNFKRYRYRR</sequence>
<dbReference type="PANTHER" id="PTHR21737:SF4">
    <property type="entry name" value="SPLICING FACTOR CACTIN"/>
    <property type="match status" value="1"/>
</dbReference>
<comment type="caution">
    <text evidence="7">The sequence shown here is derived from an EMBL/GenBank/DDBJ whole genome shotgun (WGS) entry which is preliminary data.</text>
</comment>
<evidence type="ECO:0000259" key="6">
    <source>
        <dbReference type="Pfam" id="PF10312"/>
    </source>
</evidence>
<feature type="compositionally biased region" description="Acidic residues" evidence="4">
    <location>
        <begin position="429"/>
        <end position="438"/>
    </location>
</feature>
<feature type="domain" description="Splicing factor cactin central" evidence="6">
    <location>
        <begin position="174"/>
        <end position="371"/>
    </location>
</feature>
<evidence type="ECO:0000259" key="5">
    <source>
        <dbReference type="Pfam" id="PF09732"/>
    </source>
</evidence>
<dbReference type="GO" id="GO:0045292">
    <property type="term" value="P:mRNA cis splicing, via spliceosome"/>
    <property type="evidence" value="ECO:0007669"/>
    <property type="project" value="TreeGrafter"/>
</dbReference>
<evidence type="ECO:0000256" key="4">
    <source>
        <dbReference type="SAM" id="MobiDB-lite"/>
    </source>
</evidence>
<keyword evidence="3" id="KW-0175">Coiled coil</keyword>
<gene>
    <name evidence="7" type="ORF">L1049_007609</name>
</gene>
<feature type="domain" description="Splicing factor Cactin C-terminal" evidence="5">
    <location>
        <begin position="527"/>
        <end position="651"/>
    </location>
</feature>
<evidence type="ECO:0000256" key="3">
    <source>
        <dbReference type="SAM" id="Coils"/>
    </source>
</evidence>
<dbReference type="SMART" id="SM01050">
    <property type="entry name" value="CactinC_cactus"/>
    <property type="match status" value="1"/>
</dbReference>
<dbReference type="GO" id="GO:0005681">
    <property type="term" value="C:spliceosomal complex"/>
    <property type="evidence" value="ECO:0007669"/>
    <property type="project" value="TreeGrafter"/>
</dbReference>
<organism evidence="7 8">
    <name type="scientific">Liquidambar formosana</name>
    <name type="common">Formosan gum</name>
    <dbReference type="NCBI Taxonomy" id="63359"/>
    <lineage>
        <taxon>Eukaryota</taxon>
        <taxon>Viridiplantae</taxon>
        <taxon>Streptophyta</taxon>
        <taxon>Embryophyta</taxon>
        <taxon>Tracheophyta</taxon>
        <taxon>Spermatophyta</taxon>
        <taxon>Magnoliopsida</taxon>
        <taxon>eudicotyledons</taxon>
        <taxon>Gunneridae</taxon>
        <taxon>Pentapetalae</taxon>
        <taxon>Saxifragales</taxon>
        <taxon>Altingiaceae</taxon>
        <taxon>Liquidambar</taxon>
    </lineage>
</organism>
<accession>A0AAP0S4F9</accession>